<name>A0A0G4B245_9BACT</name>
<keyword evidence="2 4" id="KW-0413">Isomerase</keyword>
<protein>
    <submittedName>
        <fullName evidence="4">tRNA pseudouridine synthase D TruD, tRNA pseudouridsynthase</fullName>
        <ecNumber evidence="4">5.4.99.27</ecNumber>
    </submittedName>
</protein>
<dbReference type="InterPro" id="IPR020103">
    <property type="entry name" value="PsdUridine_synth_cat_dom_sf"/>
</dbReference>
<dbReference type="AlphaFoldDB" id="A0A0G4B245"/>
<dbReference type="EMBL" id="CP011213">
    <property type="protein sequence ID" value="AKM81909.1"/>
    <property type="molecule type" value="Genomic_DNA"/>
</dbReference>
<dbReference type="InterPro" id="IPR042214">
    <property type="entry name" value="TruD_catalytic"/>
</dbReference>
<dbReference type="Gene3D" id="3.30.2350.20">
    <property type="entry name" value="TruD, catalytic domain"/>
    <property type="match status" value="1"/>
</dbReference>
<dbReference type="Proteomes" id="UP000035648">
    <property type="component" value="Chromosome"/>
</dbReference>
<evidence type="ECO:0000256" key="1">
    <source>
        <dbReference type="ARBA" id="ARBA00007953"/>
    </source>
</evidence>
<dbReference type="SUPFAM" id="SSF55120">
    <property type="entry name" value="Pseudouridine synthase"/>
    <property type="match status" value="1"/>
</dbReference>
<dbReference type="GO" id="GO:0160150">
    <property type="term" value="F:tRNA pseudouridine(13) synthase activity"/>
    <property type="evidence" value="ECO:0007669"/>
    <property type="project" value="UniProtKB-EC"/>
</dbReference>
<dbReference type="PANTHER" id="PTHR13326:SF21">
    <property type="entry name" value="PSEUDOURIDYLATE SYNTHASE PUS7L"/>
    <property type="match status" value="1"/>
</dbReference>
<dbReference type="InterPro" id="IPR011760">
    <property type="entry name" value="PsdUridine_synth_TruD_insert"/>
</dbReference>
<evidence type="ECO:0000313" key="5">
    <source>
        <dbReference type="Proteomes" id="UP000035648"/>
    </source>
</evidence>
<dbReference type="EC" id="5.4.99.27" evidence="4"/>
<dbReference type="PROSITE" id="PS50984">
    <property type="entry name" value="TRUD"/>
    <property type="match status" value="1"/>
</dbReference>
<dbReference type="GO" id="GO:0006396">
    <property type="term" value="P:RNA processing"/>
    <property type="evidence" value="ECO:0007669"/>
    <property type="project" value="UniProtKB-ARBA"/>
</dbReference>
<sequence>MEIKRDYYLRLADEKKLKELAKTDPTLVFSGQSPQFIPEHLAIIGIDYHPDVMGSGYIKNKWADFIVEEISTDFEIISIEDVPENHPSRQNLQSPKSEADLVKQGMPTIEAVERLAENLKISELQISYAGMKDSEAITAQKITIDGLTPDKLQNISVPNLFLKNIHERRGIEKVGNLYGNRFTILVRTQPQDLAKLEQKVNILNKEGFYNFYSLQRFGGARLNSHKTGGRILRGEHEDAVKMLLVGTNSHEMPVLQNLRNEAATYWGNWAKMYEIFSQFPYFLYYELLFLGSLKANSDFSMALKAVPYETKMCVYGYFSYWFNKLLSKKIAEGNVPQELPLLRDFRESIEPYKGLIPEDQLSKIKFNQPGFEFLKLNKPLSVPAKIVPKIWHVYEIPTGCVFHFDLKKGAYATTMLAEFFHLHQGKPVPEWVNQSEFDTRALVGYRPIAETIAKFPKVENEGDLIGFVE</sequence>
<feature type="domain" description="TRUD" evidence="3">
    <location>
        <begin position="207"/>
        <end position="422"/>
    </location>
</feature>
<proteinExistence type="inferred from homology"/>
<comment type="similarity">
    <text evidence="1">Belongs to the pseudouridine synthase TruD family.</text>
</comment>
<organism evidence="4 5">
    <name type="scientific">Berkelbacteria bacterium GW2011_GWE1_39_12</name>
    <dbReference type="NCBI Taxonomy" id="1618337"/>
    <lineage>
        <taxon>Bacteria</taxon>
        <taxon>Candidatus Berkelbacteria</taxon>
    </lineage>
</organism>
<reference evidence="4 5" key="1">
    <citation type="journal article" date="2015" name="Nature">
        <title>rRNA introns, odd ribosomes, and small enigmatic genomes across a large radiation of phyla.</title>
        <authorList>
            <person name="Brown C.T."/>
            <person name="Hug L.A."/>
            <person name="Thomas B.C."/>
            <person name="Sharon I."/>
            <person name="Castelle C.J."/>
            <person name="Singh A."/>
            <person name="Wilkins M.J."/>
            <person name="Williams K.H."/>
            <person name="Banfield J.F."/>
        </authorList>
    </citation>
    <scope>NUCLEOTIDE SEQUENCE [LARGE SCALE GENOMIC DNA]</scope>
</reference>
<gene>
    <name evidence="4" type="primary">ine13</name>
    <name evidence="4" type="ORF">UT28_C0001G0093</name>
</gene>
<accession>A0A0G4B245</accession>
<dbReference type="KEGG" id="bbgw:UT28_C0001G0093"/>
<evidence type="ECO:0000259" key="3">
    <source>
        <dbReference type="PROSITE" id="PS50984"/>
    </source>
</evidence>
<evidence type="ECO:0000256" key="2">
    <source>
        <dbReference type="ARBA" id="ARBA00023235"/>
    </source>
</evidence>
<dbReference type="GO" id="GO:0003723">
    <property type="term" value="F:RNA binding"/>
    <property type="evidence" value="ECO:0007669"/>
    <property type="project" value="InterPro"/>
</dbReference>
<dbReference type="GO" id="GO:0001522">
    <property type="term" value="P:pseudouridine synthesis"/>
    <property type="evidence" value="ECO:0007669"/>
    <property type="project" value="InterPro"/>
</dbReference>
<dbReference type="PANTHER" id="PTHR13326">
    <property type="entry name" value="TRNA PSEUDOURIDINE SYNTHASE D"/>
    <property type="match status" value="1"/>
</dbReference>
<evidence type="ECO:0000313" key="4">
    <source>
        <dbReference type="EMBL" id="AKM81909.1"/>
    </source>
</evidence>
<dbReference type="STRING" id="1618337.UT28_C0001G0093"/>
<dbReference type="InterPro" id="IPR001656">
    <property type="entry name" value="PsdUridine_synth_TruD"/>
</dbReference>
<dbReference type="Pfam" id="PF01142">
    <property type="entry name" value="TruD"/>
    <property type="match status" value="1"/>
</dbReference>